<dbReference type="Proteomes" id="UP000005237">
    <property type="component" value="Unassembled WGS sequence"/>
</dbReference>
<feature type="region of interest" description="Disordered" evidence="1">
    <location>
        <begin position="165"/>
        <end position="218"/>
    </location>
</feature>
<accession>A0A8R1EWP9</accession>
<feature type="domain" description="DUF5641" evidence="2">
    <location>
        <begin position="2"/>
        <end position="85"/>
    </location>
</feature>
<evidence type="ECO:0000313" key="3">
    <source>
        <dbReference type="EnsemblMetazoa" id="CJA42828.1"/>
    </source>
</evidence>
<dbReference type="EnsemblMetazoa" id="CJA42828.1">
    <property type="protein sequence ID" value="CJA42828.1"/>
    <property type="gene ID" value="WBGene00218676"/>
</dbReference>
<keyword evidence="4" id="KW-1185">Reference proteome</keyword>
<protein>
    <submittedName>
        <fullName evidence="3">DUF5641 domain-containing protein</fullName>
    </submittedName>
</protein>
<dbReference type="InterPro" id="IPR040676">
    <property type="entry name" value="DUF5641"/>
</dbReference>
<organism evidence="3 4">
    <name type="scientific">Caenorhabditis japonica</name>
    <dbReference type="NCBI Taxonomy" id="281687"/>
    <lineage>
        <taxon>Eukaryota</taxon>
        <taxon>Metazoa</taxon>
        <taxon>Ecdysozoa</taxon>
        <taxon>Nematoda</taxon>
        <taxon>Chromadorea</taxon>
        <taxon>Rhabditida</taxon>
        <taxon>Rhabditina</taxon>
        <taxon>Rhabditomorpha</taxon>
        <taxon>Rhabditoidea</taxon>
        <taxon>Rhabditidae</taxon>
        <taxon>Peloderinae</taxon>
        <taxon>Caenorhabditis</taxon>
    </lineage>
</organism>
<evidence type="ECO:0000259" key="2">
    <source>
        <dbReference type="Pfam" id="PF18701"/>
    </source>
</evidence>
<name>A0A8R1EWP9_CAEJA</name>
<reference evidence="3" key="2">
    <citation type="submission" date="2022-06" db="UniProtKB">
        <authorList>
            <consortium name="EnsemblMetazoa"/>
        </authorList>
    </citation>
    <scope>IDENTIFICATION</scope>
    <source>
        <strain evidence="3">DF5081</strain>
    </source>
</reference>
<evidence type="ECO:0000313" key="4">
    <source>
        <dbReference type="Proteomes" id="UP000005237"/>
    </source>
</evidence>
<dbReference type="Pfam" id="PF18701">
    <property type="entry name" value="DUF5641"/>
    <property type="match status" value="1"/>
</dbReference>
<proteinExistence type="predicted"/>
<dbReference type="AlphaFoldDB" id="A0A8R1EWP9"/>
<evidence type="ECO:0000256" key="1">
    <source>
        <dbReference type="SAM" id="MobiDB-lite"/>
    </source>
</evidence>
<sequence>MYYSIWTSAYLLTMLESHHKNKKCSAMVPKVDQVVMVWEDLTTHRDYNLGRILELIKSPDGKIRKELVRIKRKKFPRSVCHLIPLEIGDEENRETEDNHDPHCRDRPQFDLPTAAMFPRTPVPPLPIGSSVMHSRKLAKQTKIETIPNQRFELIERRKYELEEEGPVIPSRKSPAGLIDEDTSNLAQLPEGYEDEENTANTARKQTLSPTTLIQRERK</sequence>
<reference evidence="4" key="1">
    <citation type="submission" date="2010-08" db="EMBL/GenBank/DDBJ databases">
        <authorList>
            <consortium name="Caenorhabditis japonica Sequencing Consortium"/>
            <person name="Wilson R.K."/>
        </authorList>
    </citation>
    <scope>NUCLEOTIDE SEQUENCE [LARGE SCALE GENOMIC DNA]</scope>
    <source>
        <strain evidence="4">DF5081</strain>
    </source>
</reference>
<feature type="compositionally biased region" description="Polar residues" evidence="1">
    <location>
        <begin position="198"/>
        <end position="218"/>
    </location>
</feature>